<proteinExistence type="predicted"/>
<dbReference type="Proteomes" id="UP001075354">
    <property type="component" value="Chromosome 8"/>
</dbReference>
<keyword evidence="3" id="KW-1185">Reference proteome</keyword>
<evidence type="ECO:0000313" key="3">
    <source>
        <dbReference type="Proteomes" id="UP001075354"/>
    </source>
</evidence>
<feature type="signal peptide" evidence="1">
    <location>
        <begin position="1"/>
        <end position="22"/>
    </location>
</feature>
<name>A0AAV7XK17_9NEOP</name>
<evidence type="ECO:0000313" key="2">
    <source>
        <dbReference type="EMBL" id="KAJ1525108.1"/>
    </source>
</evidence>
<dbReference type="EMBL" id="JAPTSV010000008">
    <property type="protein sequence ID" value="KAJ1525108.1"/>
    <property type="molecule type" value="Genomic_DNA"/>
</dbReference>
<sequence>MKFSAPLLALCALCACLPQSEGRSAPAEAPEAALLTGSQDTRNRLIASYSAVPDPFHWFSFYSLPRTTAAARADGWADADEAPVVSQNRTVSYWCRPRDYTLCVVFDAMGAVAGLQVSVAVHDFEDSFGSARYPIDMESLWRRRTVLGTEVFSATAMFVPMAVLGEGGRQGFGDADDTLLDTLYLENGNAFWAMPGNARDAADVGYTKQGCVQGMGRHYFYNMGPSMACEEHRPFFLLFDDVTGDLHGFGVTLYGKASRAWTNRWWLEAPGRGLVSKMAPGAPQCFLDWTEQKGLVTLHVYFRPRPWEAKCSEY</sequence>
<reference evidence="2" key="1">
    <citation type="submission" date="2022-12" db="EMBL/GenBank/DDBJ databases">
        <title>Chromosome-level genome assembly of the bean flower thrips Megalurothrips usitatus.</title>
        <authorList>
            <person name="Ma L."/>
            <person name="Liu Q."/>
            <person name="Li H."/>
            <person name="Cai W."/>
        </authorList>
    </citation>
    <scope>NUCLEOTIDE SEQUENCE</scope>
    <source>
        <strain evidence="2">Cailab_2022a</strain>
    </source>
</reference>
<dbReference type="AlphaFoldDB" id="A0AAV7XK17"/>
<gene>
    <name evidence="2" type="ORF">ONE63_009950</name>
</gene>
<protein>
    <submittedName>
        <fullName evidence="2">Uncharacterized protein</fullName>
    </submittedName>
</protein>
<feature type="chain" id="PRO_5043888424" evidence="1">
    <location>
        <begin position="23"/>
        <end position="314"/>
    </location>
</feature>
<organism evidence="2 3">
    <name type="scientific">Megalurothrips usitatus</name>
    <name type="common">bean blossom thrips</name>
    <dbReference type="NCBI Taxonomy" id="439358"/>
    <lineage>
        <taxon>Eukaryota</taxon>
        <taxon>Metazoa</taxon>
        <taxon>Ecdysozoa</taxon>
        <taxon>Arthropoda</taxon>
        <taxon>Hexapoda</taxon>
        <taxon>Insecta</taxon>
        <taxon>Pterygota</taxon>
        <taxon>Neoptera</taxon>
        <taxon>Paraneoptera</taxon>
        <taxon>Thysanoptera</taxon>
        <taxon>Terebrantia</taxon>
        <taxon>Thripoidea</taxon>
        <taxon>Thripidae</taxon>
        <taxon>Megalurothrips</taxon>
    </lineage>
</organism>
<accession>A0AAV7XK17</accession>
<evidence type="ECO:0000256" key="1">
    <source>
        <dbReference type="SAM" id="SignalP"/>
    </source>
</evidence>
<dbReference type="PROSITE" id="PS51257">
    <property type="entry name" value="PROKAR_LIPOPROTEIN"/>
    <property type="match status" value="1"/>
</dbReference>
<keyword evidence="1" id="KW-0732">Signal</keyword>
<comment type="caution">
    <text evidence="2">The sequence shown here is derived from an EMBL/GenBank/DDBJ whole genome shotgun (WGS) entry which is preliminary data.</text>
</comment>